<evidence type="ECO:0000313" key="2">
    <source>
        <dbReference type="EMBL" id="GJT83544.1"/>
    </source>
</evidence>
<keyword evidence="3" id="KW-1185">Reference proteome</keyword>
<dbReference type="Proteomes" id="UP001151760">
    <property type="component" value="Unassembled WGS sequence"/>
</dbReference>
<comment type="caution">
    <text evidence="2">The sequence shown here is derived from an EMBL/GenBank/DDBJ whole genome shotgun (WGS) entry which is preliminary data.</text>
</comment>
<reference evidence="2" key="1">
    <citation type="journal article" date="2022" name="Int. J. Mol. Sci.">
        <title>Draft Genome of Tanacetum Coccineum: Genomic Comparison of Closely Related Tanacetum-Family Plants.</title>
        <authorList>
            <person name="Yamashiro T."/>
            <person name="Shiraishi A."/>
            <person name="Nakayama K."/>
            <person name="Satake H."/>
        </authorList>
    </citation>
    <scope>NUCLEOTIDE SEQUENCE</scope>
</reference>
<evidence type="ECO:0000256" key="1">
    <source>
        <dbReference type="SAM" id="Coils"/>
    </source>
</evidence>
<evidence type="ECO:0000313" key="3">
    <source>
        <dbReference type="Proteomes" id="UP001151760"/>
    </source>
</evidence>
<name>A0ABQ5H6V6_9ASTR</name>
<gene>
    <name evidence="2" type="ORF">Tco_1057886</name>
</gene>
<accession>A0ABQ5H6V6</accession>
<dbReference type="EMBL" id="BQNB010019272">
    <property type="protein sequence ID" value="GJT83544.1"/>
    <property type="molecule type" value="Genomic_DNA"/>
</dbReference>
<keyword evidence="1" id="KW-0175">Coiled coil</keyword>
<sequence length="216" mass="25279">MLALVGMATGMQGDKIGSKQLMQEMVRGYYARDYPKPKVRDAKYFREQMLLAMKDEAKGILNDEENDFMLDNAYGNETLEELTVAVIMMARIQPAYNNAETEPKYDVEAVSKQKELVQRELKTCKEWVKTLEFKSAQCSKYKETCDDLEREIRADKDTIERILKEKDKIEKYFFKSENEKIIIQNETRLAKKAFKARENSYLEDIVDLNDKLSSYD</sequence>
<protein>
    <submittedName>
        <fullName evidence="2">Uncharacterized protein</fullName>
    </submittedName>
</protein>
<organism evidence="2 3">
    <name type="scientific">Tanacetum coccineum</name>
    <dbReference type="NCBI Taxonomy" id="301880"/>
    <lineage>
        <taxon>Eukaryota</taxon>
        <taxon>Viridiplantae</taxon>
        <taxon>Streptophyta</taxon>
        <taxon>Embryophyta</taxon>
        <taxon>Tracheophyta</taxon>
        <taxon>Spermatophyta</taxon>
        <taxon>Magnoliopsida</taxon>
        <taxon>eudicotyledons</taxon>
        <taxon>Gunneridae</taxon>
        <taxon>Pentapetalae</taxon>
        <taxon>asterids</taxon>
        <taxon>campanulids</taxon>
        <taxon>Asterales</taxon>
        <taxon>Asteraceae</taxon>
        <taxon>Asteroideae</taxon>
        <taxon>Anthemideae</taxon>
        <taxon>Anthemidinae</taxon>
        <taxon>Tanacetum</taxon>
    </lineage>
</organism>
<proteinExistence type="predicted"/>
<feature type="coiled-coil region" evidence="1">
    <location>
        <begin position="131"/>
        <end position="165"/>
    </location>
</feature>
<reference evidence="2" key="2">
    <citation type="submission" date="2022-01" db="EMBL/GenBank/DDBJ databases">
        <authorList>
            <person name="Yamashiro T."/>
            <person name="Shiraishi A."/>
            <person name="Satake H."/>
            <person name="Nakayama K."/>
        </authorList>
    </citation>
    <scope>NUCLEOTIDE SEQUENCE</scope>
</reference>